<sequence length="48" mass="5107">MALANPWRQARGRRLPSREQVLLVLTGAAIATVGVALAGGDWLGHWLG</sequence>
<keyword evidence="1" id="KW-0472">Membrane</keyword>
<dbReference type="RefSeq" id="WP_165795770.1">
    <property type="nucleotide sequence ID" value="NZ_BPQJ01000012.1"/>
</dbReference>
<dbReference type="EMBL" id="BPQJ01000012">
    <property type="protein sequence ID" value="GJD62771.1"/>
    <property type="molecule type" value="Genomic_DNA"/>
</dbReference>
<name>A0AA37M5J0_9HYPH</name>
<keyword evidence="1" id="KW-1133">Transmembrane helix</keyword>
<accession>A0AA37M5J0</accession>
<reference evidence="2" key="2">
    <citation type="submission" date="2021-08" db="EMBL/GenBank/DDBJ databases">
        <authorList>
            <person name="Tani A."/>
            <person name="Ola A."/>
            <person name="Ogura Y."/>
            <person name="Katsura K."/>
            <person name="Hayashi T."/>
        </authorList>
    </citation>
    <scope>NUCLEOTIDE SEQUENCE</scope>
    <source>
        <strain evidence="2">JCM 32048</strain>
    </source>
</reference>
<evidence type="ECO:0000313" key="2">
    <source>
        <dbReference type="EMBL" id="GJD62771.1"/>
    </source>
</evidence>
<evidence type="ECO:0000313" key="3">
    <source>
        <dbReference type="Proteomes" id="UP001055286"/>
    </source>
</evidence>
<comment type="caution">
    <text evidence="2">The sequence shown here is derived from an EMBL/GenBank/DDBJ whole genome shotgun (WGS) entry which is preliminary data.</text>
</comment>
<gene>
    <name evidence="2" type="ORF">MPEAHAMD_2929</name>
</gene>
<keyword evidence="1" id="KW-0812">Transmembrane</keyword>
<keyword evidence="3" id="KW-1185">Reference proteome</keyword>
<protein>
    <submittedName>
        <fullName evidence="2">Uncharacterized protein</fullName>
    </submittedName>
</protein>
<proteinExistence type="predicted"/>
<reference evidence="2" key="1">
    <citation type="journal article" date="2016" name="Front. Microbiol.">
        <title>Genome Sequence of the Piezophilic, Mesophilic Sulfate-Reducing Bacterium Desulfovibrio indicus J2T.</title>
        <authorList>
            <person name="Cao J."/>
            <person name="Maignien L."/>
            <person name="Shao Z."/>
            <person name="Alain K."/>
            <person name="Jebbar M."/>
        </authorList>
    </citation>
    <scope>NUCLEOTIDE SEQUENCE</scope>
    <source>
        <strain evidence="2">JCM 32048</strain>
    </source>
</reference>
<organism evidence="2 3">
    <name type="scientific">Methylobacterium frigidaeris</name>
    <dbReference type="NCBI Taxonomy" id="2038277"/>
    <lineage>
        <taxon>Bacteria</taxon>
        <taxon>Pseudomonadati</taxon>
        <taxon>Pseudomonadota</taxon>
        <taxon>Alphaproteobacteria</taxon>
        <taxon>Hyphomicrobiales</taxon>
        <taxon>Methylobacteriaceae</taxon>
        <taxon>Methylobacterium</taxon>
    </lineage>
</organism>
<evidence type="ECO:0000256" key="1">
    <source>
        <dbReference type="SAM" id="Phobius"/>
    </source>
</evidence>
<dbReference type="AlphaFoldDB" id="A0AA37M5J0"/>
<dbReference type="Proteomes" id="UP001055286">
    <property type="component" value="Unassembled WGS sequence"/>
</dbReference>
<feature type="transmembrane region" description="Helical" evidence="1">
    <location>
        <begin position="21"/>
        <end position="40"/>
    </location>
</feature>